<dbReference type="EMBL" id="SLXI01000004">
    <property type="protein sequence ID" value="TCP12301.1"/>
    <property type="molecule type" value="Genomic_DNA"/>
</dbReference>
<name>A0A4R2MVH3_9PAST</name>
<dbReference type="Pfam" id="PF02537">
    <property type="entry name" value="CRCB"/>
    <property type="match status" value="1"/>
</dbReference>
<keyword evidence="4 12" id="KW-0812">Transmembrane</keyword>
<dbReference type="PANTHER" id="PTHR28259:SF1">
    <property type="entry name" value="FLUORIDE EXPORT PROTEIN 1-RELATED"/>
    <property type="match status" value="1"/>
</dbReference>
<keyword evidence="14" id="KW-1185">Reference proteome</keyword>
<organism evidence="13 14">
    <name type="scientific">Bisgaardia hudsonensis</name>
    <dbReference type="NCBI Taxonomy" id="109472"/>
    <lineage>
        <taxon>Bacteria</taxon>
        <taxon>Pseudomonadati</taxon>
        <taxon>Pseudomonadota</taxon>
        <taxon>Gammaproteobacteria</taxon>
        <taxon>Pasteurellales</taxon>
        <taxon>Pasteurellaceae</taxon>
        <taxon>Bisgaardia</taxon>
    </lineage>
</organism>
<dbReference type="GO" id="GO:0062054">
    <property type="term" value="F:fluoride channel activity"/>
    <property type="evidence" value="ECO:0007669"/>
    <property type="project" value="UniProtKB-UniRule"/>
</dbReference>
<reference evidence="13 14" key="1">
    <citation type="submission" date="2019-03" db="EMBL/GenBank/DDBJ databases">
        <title>Genomic Encyclopedia of Type Strains, Phase IV (KMG-IV): sequencing the most valuable type-strain genomes for metagenomic binning, comparative biology and taxonomic classification.</title>
        <authorList>
            <person name="Goeker M."/>
        </authorList>
    </citation>
    <scope>NUCLEOTIDE SEQUENCE [LARGE SCALE GENOMIC DNA]</scope>
    <source>
        <strain evidence="13 14">DSM 28231</strain>
    </source>
</reference>
<protein>
    <recommendedName>
        <fullName evidence="12">Fluoride-specific ion channel FluC</fullName>
    </recommendedName>
</protein>
<feature type="binding site" evidence="12">
    <location>
        <position position="80"/>
    </location>
    <ligand>
        <name>Na(+)</name>
        <dbReference type="ChEBI" id="CHEBI:29101"/>
        <note>structural</note>
    </ligand>
</feature>
<dbReference type="RefSeq" id="WP_132023888.1">
    <property type="nucleotide sequence ID" value="NZ_CP016605.1"/>
</dbReference>
<evidence type="ECO:0000256" key="3">
    <source>
        <dbReference type="ARBA" id="ARBA00022519"/>
    </source>
</evidence>
<accession>A0A4R2MVH3</accession>
<keyword evidence="12" id="KW-0479">Metal-binding</keyword>
<keyword evidence="12" id="KW-0813">Transport</keyword>
<gene>
    <name evidence="12" type="primary">fluC</name>
    <name evidence="12" type="synonym">crcB</name>
    <name evidence="13" type="ORF">EV697_104108</name>
</gene>
<evidence type="ECO:0000256" key="8">
    <source>
        <dbReference type="ARBA" id="ARBA00023136"/>
    </source>
</evidence>
<evidence type="ECO:0000313" key="13">
    <source>
        <dbReference type="EMBL" id="TCP12301.1"/>
    </source>
</evidence>
<evidence type="ECO:0000256" key="12">
    <source>
        <dbReference type="HAMAP-Rule" id="MF_00454"/>
    </source>
</evidence>
<evidence type="ECO:0000256" key="6">
    <source>
        <dbReference type="ARBA" id="ARBA00023053"/>
    </source>
</evidence>
<dbReference type="PANTHER" id="PTHR28259">
    <property type="entry name" value="FLUORIDE EXPORT PROTEIN 1-RELATED"/>
    <property type="match status" value="1"/>
</dbReference>
<evidence type="ECO:0000256" key="4">
    <source>
        <dbReference type="ARBA" id="ARBA00022692"/>
    </source>
</evidence>
<evidence type="ECO:0000256" key="2">
    <source>
        <dbReference type="ARBA" id="ARBA00022475"/>
    </source>
</evidence>
<keyword evidence="6 12" id="KW-0915">Sodium</keyword>
<dbReference type="NCBIfam" id="TIGR00494">
    <property type="entry name" value="crcB"/>
    <property type="match status" value="1"/>
</dbReference>
<keyword evidence="2 12" id="KW-1003">Cell membrane</keyword>
<proteinExistence type="inferred from homology"/>
<dbReference type="InterPro" id="IPR003691">
    <property type="entry name" value="FluC"/>
</dbReference>
<dbReference type="GO" id="GO:0140114">
    <property type="term" value="P:cellular detoxification of fluoride"/>
    <property type="evidence" value="ECO:0007669"/>
    <property type="project" value="UniProtKB-UniRule"/>
</dbReference>
<evidence type="ECO:0000256" key="5">
    <source>
        <dbReference type="ARBA" id="ARBA00022989"/>
    </source>
</evidence>
<comment type="function">
    <text evidence="12">Fluoride-specific ion channel. Important for reducing fluoride concentration in the cell, thus reducing its toxicity.</text>
</comment>
<keyword evidence="3" id="KW-0997">Cell inner membrane</keyword>
<feature type="binding site" evidence="12">
    <location>
        <position position="77"/>
    </location>
    <ligand>
        <name>Na(+)</name>
        <dbReference type="ChEBI" id="CHEBI:29101"/>
        <note>structural</note>
    </ligand>
</feature>
<keyword evidence="7 12" id="KW-0406">Ion transport</keyword>
<comment type="caution">
    <text evidence="13">The sequence shown here is derived from an EMBL/GenBank/DDBJ whole genome shotgun (WGS) entry which is preliminary data.</text>
</comment>
<dbReference type="Proteomes" id="UP000294841">
    <property type="component" value="Unassembled WGS sequence"/>
</dbReference>
<dbReference type="HAMAP" id="MF_00454">
    <property type="entry name" value="FluC"/>
    <property type="match status" value="1"/>
</dbReference>
<feature type="transmembrane region" description="Helical" evidence="12">
    <location>
        <begin position="69"/>
        <end position="87"/>
    </location>
</feature>
<dbReference type="GO" id="GO:0005886">
    <property type="term" value="C:plasma membrane"/>
    <property type="evidence" value="ECO:0007669"/>
    <property type="project" value="UniProtKB-SubCell"/>
</dbReference>
<evidence type="ECO:0000256" key="9">
    <source>
        <dbReference type="ARBA" id="ARBA00023303"/>
    </source>
</evidence>
<keyword evidence="8 12" id="KW-0472">Membrane</keyword>
<dbReference type="OrthoDB" id="9806299at2"/>
<comment type="activity regulation">
    <text evidence="12">Na(+) is not transported, but it plays an essential structural role and its presence is essential for fluoride channel function.</text>
</comment>
<evidence type="ECO:0000256" key="7">
    <source>
        <dbReference type="ARBA" id="ARBA00023065"/>
    </source>
</evidence>
<comment type="catalytic activity">
    <reaction evidence="11">
        <text>fluoride(in) = fluoride(out)</text>
        <dbReference type="Rhea" id="RHEA:76159"/>
        <dbReference type="ChEBI" id="CHEBI:17051"/>
    </reaction>
    <physiologicalReaction direction="left-to-right" evidence="11">
        <dbReference type="Rhea" id="RHEA:76160"/>
    </physiologicalReaction>
</comment>
<feature type="transmembrane region" description="Helical" evidence="12">
    <location>
        <begin position="99"/>
        <end position="123"/>
    </location>
</feature>
<feature type="transmembrane region" description="Helical" evidence="12">
    <location>
        <begin position="33"/>
        <end position="57"/>
    </location>
</feature>
<comment type="similarity">
    <text evidence="10 12">Belongs to the fluoride channel Fluc/FEX (TC 1.A.43) family.</text>
</comment>
<evidence type="ECO:0000256" key="11">
    <source>
        <dbReference type="ARBA" id="ARBA00035585"/>
    </source>
</evidence>
<sequence>MAILQSIGLISLGAAIGASTRWTITLLLESVLSFLSFGTLIANYLGCFIIGIMLAIFLQHPNLSSEWRLFIVTGFLGSLTTFSSFSLEVVDNFLAEKWLTGIGIISLHLLGCLFLTGLGFFIWKNLF</sequence>
<dbReference type="GO" id="GO:0046872">
    <property type="term" value="F:metal ion binding"/>
    <property type="evidence" value="ECO:0007669"/>
    <property type="project" value="UniProtKB-KW"/>
</dbReference>
<evidence type="ECO:0000256" key="10">
    <source>
        <dbReference type="ARBA" id="ARBA00035120"/>
    </source>
</evidence>
<dbReference type="AlphaFoldDB" id="A0A4R2MVH3"/>
<evidence type="ECO:0000256" key="1">
    <source>
        <dbReference type="ARBA" id="ARBA00004651"/>
    </source>
</evidence>
<keyword evidence="5 12" id="KW-1133">Transmembrane helix</keyword>
<keyword evidence="9 12" id="KW-0407">Ion channel</keyword>
<comment type="subcellular location">
    <subcellularLocation>
        <location evidence="1 12">Cell membrane</location>
        <topology evidence="1 12">Multi-pass membrane protein</topology>
    </subcellularLocation>
</comment>
<evidence type="ECO:0000313" key="14">
    <source>
        <dbReference type="Proteomes" id="UP000294841"/>
    </source>
</evidence>